<accession>A0A643FSV2</accession>
<feature type="domain" description="Thioredoxin" evidence="7">
    <location>
        <begin position="2"/>
        <end position="168"/>
    </location>
</feature>
<evidence type="ECO:0000256" key="4">
    <source>
        <dbReference type="ARBA" id="ARBA00023284"/>
    </source>
</evidence>
<dbReference type="InterPro" id="IPR013766">
    <property type="entry name" value="Thioredoxin_domain"/>
</dbReference>
<gene>
    <name evidence="8" type="ORF">F7R26_017965</name>
</gene>
<dbReference type="Proteomes" id="UP000397656">
    <property type="component" value="Chromosome 1"/>
</dbReference>
<evidence type="ECO:0000256" key="2">
    <source>
        <dbReference type="ARBA" id="ARBA00022862"/>
    </source>
</evidence>
<keyword evidence="3 6" id="KW-0560">Oxidoreductase</keyword>
<evidence type="ECO:0000313" key="8">
    <source>
        <dbReference type="EMBL" id="QOT76021.1"/>
    </source>
</evidence>
<comment type="catalytic activity">
    <reaction evidence="6">
        <text>a hydroperoxide + 2 glutathione = an alcohol + glutathione disulfide + H2O</text>
        <dbReference type="Rhea" id="RHEA:62632"/>
        <dbReference type="ChEBI" id="CHEBI:15377"/>
        <dbReference type="ChEBI" id="CHEBI:30879"/>
        <dbReference type="ChEBI" id="CHEBI:35924"/>
        <dbReference type="ChEBI" id="CHEBI:57925"/>
        <dbReference type="ChEBI" id="CHEBI:58297"/>
        <dbReference type="EC" id="1.11.1.27"/>
    </reaction>
</comment>
<name>A0A643FSV2_9BURK</name>
<organism evidence="8 9">
    <name type="scientific">Cupriavidus basilensis</name>
    <dbReference type="NCBI Taxonomy" id="68895"/>
    <lineage>
        <taxon>Bacteria</taxon>
        <taxon>Pseudomonadati</taxon>
        <taxon>Pseudomonadota</taxon>
        <taxon>Betaproteobacteria</taxon>
        <taxon>Burkholderiales</taxon>
        <taxon>Burkholderiaceae</taxon>
        <taxon>Cupriavidus</taxon>
    </lineage>
</organism>
<evidence type="ECO:0000256" key="5">
    <source>
        <dbReference type="PIRSR" id="PIRSR637944-1"/>
    </source>
</evidence>
<dbReference type="EMBL" id="CP062803">
    <property type="protein sequence ID" value="QOT76021.1"/>
    <property type="molecule type" value="Genomic_DNA"/>
</dbReference>
<evidence type="ECO:0000256" key="6">
    <source>
        <dbReference type="RuleBase" id="RU366011"/>
    </source>
</evidence>
<keyword evidence="2 6" id="KW-0049">Antioxidant</keyword>
<dbReference type="InterPro" id="IPR037944">
    <property type="entry name" value="PRX5-like"/>
</dbReference>
<dbReference type="PROSITE" id="PS51352">
    <property type="entry name" value="THIOREDOXIN_2"/>
    <property type="match status" value="1"/>
</dbReference>
<dbReference type="GO" id="GO:0008379">
    <property type="term" value="F:thioredoxin peroxidase activity"/>
    <property type="evidence" value="ECO:0007669"/>
    <property type="project" value="InterPro"/>
</dbReference>
<dbReference type="PANTHER" id="PTHR10430:SF16">
    <property type="entry name" value="PEROXIREDOXIN-5, MITOCHONDRIAL"/>
    <property type="match status" value="1"/>
</dbReference>
<reference evidence="8 9" key="1">
    <citation type="submission" date="2020-10" db="EMBL/GenBank/DDBJ databases">
        <title>Complete genome sequence of Cupriavidus basilensis CCUG 49340T.</title>
        <authorList>
            <person name="Salva-Serra F."/>
            <person name="Donoso R.A."/>
            <person name="Cho K.H."/>
            <person name="Yoo J.A."/>
            <person name="Lee K."/>
            <person name="Yoon S.-H."/>
            <person name="Perez-Pantoja D."/>
            <person name="Moore E.R.B."/>
        </authorList>
    </citation>
    <scope>NUCLEOTIDE SEQUENCE [LARGE SCALE GENOMIC DNA]</scope>
    <source>
        <strain evidence="9">CCUG 49340</strain>
    </source>
</reference>
<keyword evidence="1 6" id="KW-0575">Peroxidase</keyword>
<dbReference type="GeneID" id="98402808"/>
<evidence type="ECO:0000256" key="1">
    <source>
        <dbReference type="ARBA" id="ARBA00022559"/>
    </source>
</evidence>
<dbReference type="RefSeq" id="WP_150986812.1">
    <property type="nucleotide sequence ID" value="NZ_CP062803.1"/>
</dbReference>
<dbReference type="InterPro" id="IPR036249">
    <property type="entry name" value="Thioredoxin-like_sf"/>
</dbReference>
<protein>
    <recommendedName>
        <fullName evidence="6">Glutathione-dependent peroxiredoxin</fullName>
        <ecNumber evidence="6">1.11.1.27</ecNumber>
    </recommendedName>
</protein>
<evidence type="ECO:0000313" key="9">
    <source>
        <dbReference type="Proteomes" id="UP000397656"/>
    </source>
</evidence>
<feature type="active site" description="Cysteine sulfenic acid (-SOH) intermediate" evidence="5">
    <location>
        <position position="55"/>
    </location>
</feature>
<dbReference type="GO" id="GO:0034599">
    <property type="term" value="P:cellular response to oxidative stress"/>
    <property type="evidence" value="ECO:0007669"/>
    <property type="project" value="InterPro"/>
</dbReference>
<dbReference type="SUPFAM" id="SSF52833">
    <property type="entry name" value="Thioredoxin-like"/>
    <property type="match status" value="1"/>
</dbReference>
<dbReference type="Gene3D" id="3.40.30.10">
    <property type="entry name" value="Glutaredoxin"/>
    <property type="match status" value="1"/>
</dbReference>
<dbReference type="CDD" id="cd03013">
    <property type="entry name" value="PRX5_like"/>
    <property type="match status" value="1"/>
</dbReference>
<dbReference type="EC" id="1.11.1.27" evidence="6"/>
<dbReference type="InterPro" id="IPR013740">
    <property type="entry name" value="Redoxin"/>
</dbReference>
<dbReference type="Pfam" id="PF08534">
    <property type="entry name" value="Redoxin"/>
    <property type="match status" value="1"/>
</dbReference>
<keyword evidence="4 6" id="KW-0676">Redox-active center</keyword>
<dbReference type="PANTHER" id="PTHR10430">
    <property type="entry name" value="PEROXIREDOXIN"/>
    <property type="match status" value="1"/>
</dbReference>
<dbReference type="AlphaFoldDB" id="A0A643FSV2"/>
<dbReference type="GO" id="GO:0045454">
    <property type="term" value="P:cell redox homeostasis"/>
    <property type="evidence" value="ECO:0007669"/>
    <property type="project" value="TreeGrafter"/>
</dbReference>
<dbReference type="FunFam" id="3.40.30.10:FF:000020">
    <property type="entry name" value="Peroxiredoxin"/>
    <property type="match status" value="1"/>
</dbReference>
<proteinExistence type="inferred from homology"/>
<evidence type="ECO:0000256" key="3">
    <source>
        <dbReference type="ARBA" id="ARBA00023002"/>
    </source>
</evidence>
<sequence length="168" mass="17917">MIAIGARVPDATLNEFFEVETGGCALGPNSFSVSELTRGRKIVVFGLPGAFTPTCSAKHVPGFVAQADALRAAGVDEIWCVSVNDAFVMGAWGREQKTGGRVRMMADGSAEWTRRLGLEQDLTARGMGIRSKRYAMVLDDGVVSHLWLEAPGEFKVSSAEAVLAALRA</sequence>
<dbReference type="GO" id="GO:0005737">
    <property type="term" value="C:cytoplasm"/>
    <property type="evidence" value="ECO:0007669"/>
    <property type="project" value="TreeGrafter"/>
</dbReference>
<comment type="function">
    <text evidence="6">Thiol-specific peroxidase that catalyzes the reduction of hydrogen peroxide and organic hydroperoxides to water and alcohols, respectively. Plays a role in cell protection against oxidative stress by detoxifying peroxides.</text>
</comment>
<dbReference type="GO" id="GO:0042744">
    <property type="term" value="P:hydrogen peroxide catabolic process"/>
    <property type="evidence" value="ECO:0007669"/>
    <property type="project" value="TreeGrafter"/>
</dbReference>
<evidence type="ECO:0000259" key="7">
    <source>
        <dbReference type="PROSITE" id="PS51352"/>
    </source>
</evidence>
<comment type="similarity">
    <text evidence="6">Belongs to the peroxiredoxin family. Prx5 subfamily.</text>
</comment>